<feature type="compositionally biased region" description="Pro residues" evidence="1">
    <location>
        <begin position="30"/>
        <end position="56"/>
    </location>
</feature>
<protein>
    <submittedName>
        <fullName evidence="2">Virulence factor mce family protein</fullName>
    </submittedName>
</protein>
<dbReference type="Proteomes" id="UP000049023">
    <property type="component" value="Unassembled WGS sequence"/>
</dbReference>
<gene>
    <name evidence="3" type="ORF">ERS027646_03829</name>
    <name evidence="2" type="ORF">ERS027661_00886</name>
</gene>
<dbReference type="Proteomes" id="UP000048948">
    <property type="component" value="Unassembled WGS sequence"/>
</dbReference>
<evidence type="ECO:0000313" key="3">
    <source>
        <dbReference type="EMBL" id="CKT57885.1"/>
    </source>
</evidence>
<name>A0A654ZUV5_MYCTX</name>
<sequence length="56" mass="5805">MPYPRTGQGGEPRLTLPDAITGNPGDPRYPYRPEPPAPPPGGPPPGPPAQQPGDQP</sequence>
<evidence type="ECO:0000313" key="4">
    <source>
        <dbReference type="Proteomes" id="UP000048948"/>
    </source>
</evidence>
<dbReference type="AlphaFoldDB" id="A0A654ZUV5"/>
<accession>A0A654ZUV5</accession>
<feature type="region of interest" description="Disordered" evidence="1">
    <location>
        <begin position="1"/>
        <end position="56"/>
    </location>
</feature>
<evidence type="ECO:0000256" key="1">
    <source>
        <dbReference type="SAM" id="MobiDB-lite"/>
    </source>
</evidence>
<evidence type="ECO:0000313" key="2">
    <source>
        <dbReference type="EMBL" id="CKR25813.1"/>
    </source>
</evidence>
<proteinExistence type="predicted"/>
<dbReference type="EMBL" id="CNFU01000128">
    <property type="protein sequence ID" value="CKR25813.1"/>
    <property type="molecule type" value="Genomic_DNA"/>
</dbReference>
<reference evidence="4 5" key="1">
    <citation type="submission" date="2015-03" db="EMBL/GenBank/DDBJ databases">
        <authorList>
            <consortium name="Pathogen Informatics"/>
        </authorList>
    </citation>
    <scope>NUCLEOTIDE SEQUENCE [LARGE SCALE GENOMIC DNA]</scope>
    <source>
        <strain evidence="3 4">Bir 172</strain>
        <strain evidence="2 5">Bir 187</strain>
    </source>
</reference>
<dbReference type="EMBL" id="CNGE01000987">
    <property type="protein sequence ID" value="CKT57885.1"/>
    <property type="molecule type" value="Genomic_DNA"/>
</dbReference>
<organism evidence="2 5">
    <name type="scientific">Mycobacterium tuberculosis</name>
    <dbReference type="NCBI Taxonomy" id="1773"/>
    <lineage>
        <taxon>Bacteria</taxon>
        <taxon>Bacillati</taxon>
        <taxon>Actinomycetota</taxon>
        <taxon>Actinomycetes</taxon>
        <taxon>Mycobacteriales</taxon>
        <taxon>Mycobacteriaceae</taxon>
        <taxon>Mycobacterium</taxon>
        <taxon>Mycobacterium tuberculosis complex</taxon>
    </lineage>
</organism>
<evidence type="ECO:0000313" key="5">
    <source>
        <dbReference type="Proteomes" id="UP000049023"/>
    </source>
</evidence>